<evidence type="ECO:0000313" key="2">
    <source>
        <dbReference type="Proteomes" id="UP000032304"/>
    </source>
</evidence>
<dbReference type="EMBL" id="CM001740">
    <property type="protein sequence ID" value="KJB06798.1"/>
    <property type="molecule type" value="Genomic_DNA"/>
</dbReference>
<name>A0A0D2N370_GOSRA</name>
<dbReference type="Proteomes" id="UP000032304">
    <property type="component" value="Chromosome 1"/>
</dbReference>
<dbReference type="Gramene" id="KJB06798">
    <property type="protein sequence ID" value="KJB06798"/>
    <property type="gene ID" value="B456_001G160000"/>
</dbReference>
<keyword evidence="2" id="KW-1185">Reference proteome</keyword>
<sequence length="82" mass="9621">MSLLIMKECQIRMTARRILCVLNFFFRPKRVVMQLRRSPWRCKGMTEMGWRFFFIGPSRNAKAYFAPLAPKQGNGPESSVPH</sequence>
<dbReference type="AlphaFoldDB" id="A0A0D2N370"/>
<evidence type="ECO:0000313" key="1">
    <source>
        <dbReference type="EMBL" id="KJB06798.1"/>
    </source>
</evidence>
<organism evidence="1 2">
    <name type="scientific">Gossypium raimondii</name>
    <name type="common">Peruvian cotton</name>
    <name type="synonym">Gossypium klotzschianum subsp. raimondii</name>
    <dbReference type="NCBI Taxonomy" id="29730"/>
    <lineage>
        <taxon>Eukaryota</taxon>
        <taxon>Viridiplantae</taxon>
        <taxon>Streptophyta</taxon>
        <taxon>Embryophyta</taxon>
        <taxon>Tracheophyta</taxon>
        <taxon>Spermatophyta</taxon>
        <taxon>Magnoliopsida</taxon>
        <taxon>eudicotyledons</taxon>
        <taxon>Gunneridae</taxon>
        <taxon>Pentapetalae</taxon>
        <taxon>rosids</taxon>
        <taxon>malvids</taxon>
        <taxon>Malvales</taxon>
        <taxon>Malvaceae</taxon>
        <taxon>Malvoideae</taxon>
        <taxon>Gossypium</taxon>
    </lineage>
</organism>
<accession>A0A0D2N370</accession>
<gene>
    <name evidence="1" type="ORF">B456_001G160000</name>
</gene>
<proteinExistence type="predicted"/>
<protein>
    <submittedName>
        <fullName evidence="1">Uncharacterized protein</fullName>
    </submittedName>
</protein>
<reference evidence="1 2" key="1">
    <citation type="journal article" date="2012" name="Nature">
        <title>Repeated polyploidization of Gossypium genomes and the evolution of spinnable cotton fibres.</title>
        <authorList>
            <person name="Paterson A.H."/>
            <person name="Wendel J.F."/>
            <person name="Gundlach H."/>
            <person name="Guo H."/>
            <person name="Jenkins J."/>
            <person name="Jin D."/>
            <person name="Llewellyn D."/>
            <person name="Showmaker K.C."/>
            <person name="Shu S."/>
            <person name="Udall J."/>
            <person name="Yoo M.J."/>
            <person name="Byers R."/>
            <person name="Chen W."/>
            <person name="Doron-Faigenboim A."/>
            <person name="Duke M.V."/>
            <person name="Gong L."/>
            <person name="Grimwood J."/>
            <person name="Grover C."/>
            <person name="Grupp K."/>
            <person name="Hu G."/>
            <person name="Lee T.H."/>
            <person name="Li J."/>
            <person name="Lin L."/>
            <person name="Liu T."/>
            <person name="Marler B.S."/>
            <person name="Page J.T."/>
            <person name="Roberts A.W."/>
            <person name="Romanel E."/>
            <person name="Sanders W.S."/>
            <person name="Szadkowski E."/>
            <person name="Tan X."/>
            <person name="Tang H."/>
            <person name="Xu C."/>
            <person name="Wang J."/>
            <person name="Wang Z."/>
            <person name="Zhang D."/>
            <person name="Zhang L."/>
            <person name="Ashrafi H."/>
            <person name="Bedon F."/>
            <person name="Bowers J.E."/>
            <person name="Brubaker C.L."/>
            <person name="Chee P.W."/>
            <person name="Das S."/>
            <person name="Gingle A.R."/>
            <person name="Haigler C.H."/>
            <person name="Harker D."/>
            <person name="Hoffmann L.V."/>
            <person name="Hovav R."/>
            <person name="Jones D.C."/>
            <person name="Lemke C."/>
            <person name="Mansoor S."/>
            <person name="ur Rahman M."/>
            <person name="Rainville L.N."/>
            <person name="Rambani A."/>
            <person name="Reddy U.K."/>
            <person name="Rong J.K."/>
            <person name="Saranga Y."/>
            <person name="Scheffler B.E."/>
            <person name="Scheffler J.A."/>
            <person name="Stelly D.M."/>
            <person name="Triplett B.A."/>
            <person name="Van Deynze A."/>
            <person name="Vaslin M.F."/>
            <person name="Waghmare V.N."/>
            <person name="Walford S.A."/>
            <person name="Wright R.J."/>
            <person name="Zaki E.A."/>
            <person name="Zhang T."/>
            <person name="Dennis E.S."/>
            <person name="Mayer K.F."/>
            <person name="Peterson D.G."/>
            <person name="Rokhsar D.S."/>
            <person name="Wang X."/>
            <person name="Schmutz J."/>
        </authorList>
    </citation>
    <scope>NUCLEOTIDE SEQUENCE [LARGE SCALE GENOMIC DNA]</scope>
</reference>